<gene>
    <name evidence="4" type="ORF">RBB81_01380</name>
</gene>
<evidence type="ECO:0000259" key="3">
    <source>
        <dbReference type="Pfam" id="PF13649"/>
    </source>
</evidence>
<dbReference type="GO" id="GO:0032259">
    <property type="term" value="P:methylation"/>
    <property type="evidence" value="ECO:0007669"/>
    <property type="project" value="UniProtKB-KW"/>
</dbReference>
<reference evidence="4" key="1">
    <citation type="submission" date="2023-08" db="EMBL/GenBank/DDBJ databases">
        <authorList>
            <person name="Messyasz A."/>
            <person name="Mannisto M.K."/>
            <person name="Kerkhof L.J."/>
            <person name="Haggblom M."/>
        </authorList>
    </citation>
    <scope>NUCLEOTIDE SEQUENCE</scope>
    <source>
        <strain evidence="4">M8UP39</strain>
    </source>
</reference>
<dbReference type="Gene3D" id="3.40.50.150">
    <property type="entry name" value="Vaccinia Virus protein VP39"/>
    <property type="match status" value="1"/>
</dbReference>
<dbReference type="Pfam" id="PF13649">
    <property type="entry name" value="Methyltransf_25"/>
    <property type="match status" value="1"/>
</dbReference>
<feature type="domain" description="Methyltransferase" evidence="3">
    <location>
        <begin position="35"/>
        <end position="129"/>
    </location>
</feature>
<evidence type="ECO:0000256" key="2">
    <source>
        <dbReference type="ARBA" id="ARBA00022679"/>
    </source>
</evidence>
<dbReference type="KEGG" id="tgi:RBB81_01380"/>
<evidence type="ECO:0000256" key="1">
    <source>
        <dbReference type="ARBA" id="ARBA00022603"/>
    </source>
</evidence>
<protein>
    <submittedName>
        <fullName evidence="4">Class I SAM-dependent methyltransferase</fullName>
        <ecNumber evidence="4">2.1.1.-</ecNumber>
    </submittedName>
</protein>
<dbReference type="AlphaFoldDB" id="A0AAU7Z153"/>
<proteinExistence type="predicted"/>
<name>A0AAU7Z153_9BACT</name>
<dbReference type="PANTHER" id="PTHR43861">
    <property type="entry name" value="TRANS-ACONITATE 2-METHYLTRANSFERASE-RELATED"/>
    <property type="match status" value="1"/>
</dbReference>
<dbReference type="PANTHER" id="PTHR43861:SF1">
    <property type="entry name" value="TRANS-ACONITATE 2-METHYLTRANSFERASE"/>
    <property type="match status" value="1"/>
</dbReference>
<accession>A0AAU7Z153</accession>
<dbReference type="EMBL" id="CP132938">
    <property type="protein sequence ID" value="XCB22598.1"/>
    <property type="molecule type" value="Genomic_DNA"/>
</dbReference>
<dbReference type="EC" id="2.1.1.-" evidence="4"/>
<organism evidence="4">
    <name type="scientific">Tunturiibacter gelidiferens</name>
    <dbReference type="NCBI Taxonomy" id="3069689"/>
    <lineage>
        <taxon>Bacteria</taxon>
        <taxon>Pseudomonadati</taxon>
        <taxon>Acidobacteriota</taxon>
        <taxon>Terriglobia</taxon>
        <taxon>Terriglobales</taxon>
        <taxon>Acidobacteriaceae</taxon>
        <taxon>Tunturiibacter</taxon>
    </lineage>
</organism>
<dbReference type="RefSeq" id="WP_353072448.1">
    <property type="nucleotide sequence ID" value="NZ_CP132938.1"/>
</dbReference>
<dbReference type="InterPro" id="IPR029063">
    <property type="entry name" value="SAM-dependent_MTases_sf"/>
</dbReference>
<keyword evidence="2 4" id="KW-0808">Transferase</keyword>
<keyword evidence="1 4" id="KW-0489">Methyltransferase</keyword>
<dbReference type="CDD" id="cd02440">
    <property type="entry name" value="AdoMet_MTases"/>
    <property type="match status" value="1"/>
</dbReference>
<dbReference type="GO" id="GO:0008168">
    <property type="term" value="F:methyltransferase activity"/>
    <property type="evidence" value="ECO:0007669"/>
    <property type="project" value="UniProtKB-KW"/>
</dbReference>
<evidence type="ECO:0000313" key="4">
    <source>
        <dbReference type="EMBL" id="XCB22598.1"/>
    </source>
</evidence>
<dbReference type="SUPFAM" id="SSF53335">
    <property type="entry name" value="S-adenosyl-L-methionine-dependent methyltransferases"/>
    <property type="match status" value="1"/>
</dbReference>
<dbReference type="InterPro" id="IPR041698">
    <property type="entry name" value="Methyltransf_25"/>
</dbReference>
<reference evidence="4" key="2">
    <citation type="journal article" date="2024" name="Environ. Microbiol.">
        <title>Genome analysis and description of Tunturibacter gen. nov. expands the diversity of Terriglobia in tundra soils.</title>
        <authorList>
            <person name="Messyasz A."/>
            <person name="Mannisto M.K."/>
            <person name="Kerkhof L.J."/>
            <person name="Haggblom M.M."/>
        </authorList>
    </citation>
    <scope>NUCLEOTIDE SEQUENCE</scope>
    <source>
        <strain evidence="4">M8UP39</strain>
    </source>
</reference>
<sequence>MTEWNASEYARLSALQAGMAEEVLSLLDLSGAEQILDVGCGNGKTTTEIAVRVPKGNVVGVDASAEMINFAMAHRDATLHSNLQFVVADARHLPFEEEFDLVVSFNALHWIPEQGQALQSICSALKPDGRAKLRLVPKGERMSLEDVIEDTRLSPRWAGYFKSFHDPYLHLTPEQYGILAERNGFRVLRTHTEAKAWDFQSRSAFLAFGSVTFIEWTQRLPEGKRLDFVKDVLDRYQRVAADSPGEENLFRFYQMDITLLRK</sequence>